<feature type="transmembrane region" description="Helical" evidence="1">
    <location>
        <begin position="141"/>
        <end position="158"/>
    </location>
</feature>
<sequence length="162" mass="18542">MSFKKEISQILSRKIISATISGSLFAILLGLFIPNPFGGDINSVGEYFQAFVLSVPMYLIYSLPVILLYGTITSTISDYIARLTSNYTSENLKIYFSIALHIIFGLILLWYSLLASFLYFITDYILRKRNIHKWNNALKSLGIPILVWIVFMGSVYIIEMFR</sequence>
<evidence type="ECO:0000256" key="1">
    <source>
        <dbReference type="SAM" id="Phobius"/>
    </source>
</evidence>
<feature type="transmembrane region" description="Helical" evidence="1">
    <location>
        <begin position="15"/>
        <end position="35"/>
    </location>
</feature>
<reference evidence="3" key="1">
    <citation type="journal article" date="2019" name="Int. J. Syst. Evol. Microbiol.">
        <title>The Global Catalogue of Microorganisms (GCM) 10K type strain sequencing project: providing services to taxonomists for standard genome sequencing and annotation.</title>
        <authorList>
            <consortium name="The Broad Institute Genomics Platform"/>
            <consortium name="The Broad Institute Genome Sequencing Center for Infectious Disease"/>
            <person name="Wu L."/>
            <person name="Ma J."/>
        </authorList>
    </citation>
    <scope>NUCLEOTIDE SEQUENCE [LARGE SCALE GENOMIC DNA]</scope>
    <source>
        <strain evidence="3">TISTR 1535</strain>
    </source>
</reference>
<protein>
    <recommendedName>
        <fullName evidence="4">Yip1 domain-containing protein</fullName>
    </recommendedName>
</protein>
<dbReference type="Proteomes" id="UP001597502">
    <property type="component" value="Unassembled WGS sequence"/>
</dbReference>
<evidence type="ECO:0000313" key="2">
    <source>
        <dbReference type="EMBL" id="MFD2762482.1"/>
    </source>
</evidence>
<comment type="caution">
    <text evidence="2">The sequence shown here is derived from an EMBL/GenBank/DDBJ whole genome shotgun (WGS) entry which is preliminary data.</text>
</comment>
<dbReference type="RefSeq" id="WP_382396035.1">
    <property type="nucleotide sequence ID" value="NZ_JBHUNA010000042.1"/>
</dbReference>
<name>A0ABW5V9H6_9BACI</name>
<gene>
    <name evidence="2" type="ORF">ACFSUO_16115</name>
</gene>
<evidence type="ECO:0000313" key="3">
    <source>
        <dbReference type="Proteomes" id="UP001597502"/>
    </source>
</evidence>
<organism evidence="2 3">
    <name type="scientific">Lentibacillus juripiscarius</name>
    <dbReference type="NCBI Taxonomy" id="257446"/>
    <lineage>
        <taxon>Bacteria</taxon>
        <taxon>Bacillati</taxon>
        <taxon>Bacillota</taxon>
        <taxon>Bacilli</taxon>
        <taxon>Bacillales</taxon>
        <taxon>Bacillaceae</taxon>
        <taxon>Lentibacillus</taxon>
    </lineage>
</organism>
<keyword evidence="1" id="KW-0812">Transmembrane</keyword>
<keyword evidence="1" id="KW-1133">Transmembrane helix</keyword>
<keyword evidence="1" id="KW-0472">Membrane</keyword>
<keyword evidence="3" id="KW-1185">Reference proteome</keyword>
<evidence type="ECO:0008006" key="4">
    <source>
        <dbReference type="Google" id="ProtNLM"/>
    </source>
</evidence>
<feature type="transmembrane region" description="Helical" evidence="1">
    <location>
        <begin position="47"/>
        <end position="73"/>
    </location>
</feature>
<proteinExistence type="predicted"/>
<feature type="transmembrane region" description="Helical" evidence="1">
    <location>
        <begin position="94"/>
        <end position="121"/>
    </location>
</feature>
<dbReference type="EMBL" id="JBHUNA010000042">
    <property type="protein sequence ID" value="MFD2762482.1"/>
    <property type="molecule type" value="Genomic_DNA"/>
</dbReference>
<accession>A0ABW5V9H6</accession>